<evidence type="ECO:0000313" key="2">
    <source>
        <dbReference type="Proteomes" id="UP000192596"/>
    </source>
</evidence>
<protein>
    <submittedName>
        <fullName evidence="1">Uncharacterized protein</fullName>
    </submittedName>
</protein>
<sequence length="419" mass="47360">MNTPSPSLHFLTLPPEIREQVYTLICRPSESRSIDEEGYTTYDFRPALSLFRINGQIHDESHKVFYSLNTFARVETPWQQSREHLQFEGDVPTVIRNGAKFTKHRLVVGIDAPAYEDEGRERETYVVHADDLGKFGHTWWLAGLSHPALNPNLRLTLELRDPFSPEWETPFMAKAMQRKLLEPWGKVRGLVDFRVIGQITPYASLLAAIKTTQIESEPSVESCLSECGRLKALGNDALKRGTLHVNDASKQRAAYHEALDLYTQAWAAIHITIRQHQRHIHADAFYHRTLTQPPYAAKSAQSERLTLRVQLVANTCLAYLKLSQPQEAKFWGMRTIRTLREAFGVPDGVELAPEQEAATGLEAGKEMGRVYYRTAVACLECGERQEARRLLAVAKIYLPGEGDQKAIGEVERGCALRVG</sequence>
<dbReference type="OrthoDB" id="5229512at2759"/>
<organism evidence="1 2">
    <name type="scientific">Cryoendolithus antarcticus</name>
    <dbReference type="NCBI Taxonomy" id="1507870"/>
    <lineage>
        <taxon>Eukaryota</taxon>
        <taxon>Fungi</taxon>
        <taxon>Dikarya</taxon>
        <taxon>Ascomycota</taxon>
        <taxon>Pezizomycotina</taxon>
        <taxon>Dothideomycetes</taxon>
        <taxon>Dothideomycetidae</taxon>
        <taxon>Cladosporiales</taxon>
        <taxon>Cladosporiaceae</taxon>
        <taxon>Cryoendolithus</taxon>
    </lineage>
</organism>
<dbReference type="SUPFAM" id="SSF48452">
    <property type="entry name" value="TPR-like"/>
    <property type="match status" value="1"/>
</dbReference>
<evidence type="ECO:0000313" key="1">
    <source>
        <dbReference type="EMBL" id="OQO10927.1"/>
    </source>
</evidence>
<dbReference type="InterPro" id="IPR011990">
    <property type="entry name" value="TPR-like_helical_dom_sf"/>
</dbReference>
<proteinExistence type="predicted"/>
<dbReference type="EMBL" id="NAJO01000007">
    <property type="protein sequence ID" value="OQO10927.1"/>
    <property type="molecule type" value="Genomic_DNA"/>
</dbReference>
<dbReference type="STRING" id="1507870.A0A1V8THS1"/>
<gene>
    <name evidence="1" type="ORF">B0A48_05182</name>
</gene>
<accession>A0A1V8THS1</accession>
<dbReference type="PANTHER" id="PTHR42085:SF1">
    <property type="entry name" value="F-BOX DOMAIN-CONTAINING PROTEIN"/>
    <property type="match status" value="1"/>
</dbReference>
<keyword evidence="2" id="KW-1185">Reference proteome</keyword>
<dbReference type="Gene3D" id="1.25.40.10">
    <property type="entry name" value="Tetratricopeptide repeat domain"/>
    <property type="match status" value="1"/>
</dbReference>
<dbReference type="Proteomes" id="UP000192596">
    <property type="component" value="Unassembled WGS sequence"/>
</dbReference>
<dbReference type="AlphaFoldDB" id="A0A1V8THS1"/>
<dbReference type="InParanoid" id="A0A1V8THS1"/>
<dbReference type="PANTHER" id="PTHR42085">
    <property type="entry name" value="F-BOX DOMAIN-CONTAINING PROTEIN"/>
    <property type="match status" value="1"/>
</dbReference>
<comment type="caution">
    <text evidence="1">The sequence shown here is derived from an EMBL/GenBank/DDBJ whole genome shotgun (WGS) entry which is preliminary data.</text>
</comment>
<reference evidence="2" key="1">
    <citation type="submission" date="2017-03" db="EMBL/GenBank/DDBJ databases">
        <title>Genomes of endolithic fungi from Antarctica.</title>
        <authorList>
            <person name="Coleine C."/>
            <person name="Masonjones S."/>
            <person name="Stajich J.E."/>
        </authorList>
    </citation>
    <scope>NUCLEOTIDE SEQUENCE [LARGE SCALE GENOMIC DNA]</scope>
    <source>
        <strain evidence="2">CCFEE 5527</strain>
    </source>
</reference>
<name>A0A1V8THS1_9PEZI</name>
<dbReference type="InterPro" id="IPR038883">
    <property type="entry name" value="AN11006-like"/>
</dbReference>